<keyword evidence="3" id="KW-0813">Transport</keyword>
<name>L0GLT6_STUST</name>
<dbReference type="HOGENOM" id="CLU_099813_0_0_6"/>
<accession>L0GLT6</accession>
<feature type="transmembrane region" description="Helical" evidence="8">
    <location>
        <begin position="127"/>
        <end position="148"/>
    </location>
</feature>
<dbReference type="KEGG" id="psh:Psest_2429"/>
<proteinExistence type="inferred from homology"/>
<keyword evidence="6 8" id="KW-1133">Transmembrane helix</keyword>
<evidence type="ECO:0000256" key="3">
    <source>
        <dbReference type="ARBA" id="ARBA00022448"/>
    </source>
</evidence>
<dbReference type="PANTHER" id="PTHR34979:SF1">
    <property type="entry name" value="INNER MEMBRANE PROTEIN YGAZ"/>
    <property type="match status" value="1"/>
</dbReference>
<dbReference type="GO" id="GO:1903785">
    <property type="term" value="P:L-valine transmembrane transport"/>
    <property type="evidence" value="ECO:0007669"/>
    <property type="project" value="TreeGrafter"/>
</dbReference>
<dbReference type="AlphaFoldDB" id="L0GLT6"/>
<sequence length="205" mass="21981">MLFGVLAARSDWAWWEVLLVGLLGFTGSGQFAALPLSEGGAGFFTLLLVTASINSRYVPTALTTVDRLPDRALNRACGAHMLGDEAYACERDDDGPSVVLRIRLIIFLAWVLAGVLGAWLSRVLPTAWLGDDLNLAFPASAVLLYLAVSQLKSRIGSLQPARQVGLMRIAFVVAGASGLILLLGPVYFWVPGVLLATWLLGRSRS</sequence>
<keyword evidence="4" id="KW-1003">Cell membrane</keyword>
<evidence type="ECO:0000256" key="5">
    <source>
        <dbReference type="ARBA" id="ARBA00022692"/>
    </source>
</evidence>
<feature type="transmembrane region" description="Helical" evidence="8">
    <location>
        <begin position="169"/>
        <end position="190"/>
    </location>
</feature>
<feature type="transmembrane region" description="Helical" evidence="8">
    <location>
        <begin position="39"/>
        <end position="58"/>
    </location>
</feature>
<keyword evidence="5 8" id="KW-0812">Transmembrane</keyword>
<dbReference type="Proteomes" id="UP000010820">
    <property type="component" value="Chromosome"/>
</dbReference>
<protein>
    <submittedName>
        <fullName evidence="9">Putative branched-chain amino acid permease (Azaleucine resistance)</fullName>
    </submittedName>
</protein>
<feature type="transmembrane region" description="Helical" evidence="8">
    <location>
        <begin position="12"/>
        <end position="33"/>
    </location>
</feature>
<dbReference type="eggNOG" id="COG1296">
    <property type="taxonomic scope" value="Bacteria"/>
</dbReference>
<dbReference type="InterPro" id="IPR011606">
    <property type="entry name" value="Brnchd-chn_aa_trnsp_permease"/>
</dbReference>
<evidence type="ECO:0000256" key="6">
    <source>
        <dbReference type="ARBA" id="ARBA00022989"/>
    </source>
</evidence>
<evidence type="ECO:0000313" key="10">
    <source>
        <dbReference type="Proteomes" id="UP000010820"/>
    </source>
</evidence>
<dbReference type="GO" id="GO:0005886">
    <property type="term" value="C:plasma membrane"/>
    <property type="evidence" value="ECO:0007669"/>
    <property type="project" value="UniProtKB-SubCell"/>
</dbReference>
<reference evidence="9 10" key="1">
    <citation type="submission" date="2011-10" db="EMBL/GenBank/DDBJ databases">
        <title>Complete sequence of chromosome of Pseudomonas stutzeri RCH2.</title>
        <authorList>
            <consortium name="US DOE Joint Genome Institute"/>
            <person name="Lucas S."/>
            <person name="Han J."/>
            <person name="Lapidus A."/>
            <person name="Cheng J.-F."/>
            <person name="Goodwin L."/>
            <person name="Pitluck S."/>
            <person name="Peters L."/>
            <person name="Ovchinnikova G."/>
            <person name="Zeytun A."/>
            <person name="Lu M."/>
            <person name="Detter J.C."/>
            <person name="Han C."/>
            <person name="Tapia R."/>
            <person name="Land M."/>
            <person name="Hauser L."/>
            <person name="Kyrpides N."/>
            <person name="Ivanova N."/>
            <person name="Pagani I."/>
            <person name="Chakraborty R."/>
            <person name="Arkin A."/>
            <person name="Dehal P."/>
            <person name="Wall J."/>
            <person name="Hazen T."/>
            <person name="Woyke T."/>
        </authorList>
    </citation>
    <scope>NUCLEOTIDE SEQUENCE [LARGE SCALE GENOMIC DNA]</scope>
    <source>
        <strain evidence="9 10">RCH2</strain>
    </source>
</reference>
<dbReference type="PATRIC" id="fig|644801.3.peg.2372"/>
<gene>
    <name evidence="9" type="ORF">Psest_2429</name>
</gene>
<dbReference type="PANTHER" id="PTHR34979">
    <property type="entry name" value="INNER MEMBRANE PROTEIN YGAZ"/>
    <property type="match status" value="1"/>
</dbReference>
<dbReference type="STRING" id="644801.Psest_2429"/>
<evidence type="ECO:0000313" key="9">
    <source>
        <dbReference type="EMBL" id="AGA86951.1"/>
    </source>
</evidence>
<evidence type="ECO:0000256" key="7">
    <source>
        <dbReference type="ARBA" id="ARBA00023136"/>
    </source>
</evidence>
<evidence type="ECO:0000256" key="4">
    <source>
        <dbReference type="ARBA" id="ARBA00022475"/>
    </source>
</evidence>
<comment type="similarity">
    <text evidence="2">Belongs to the AzlC family.</text>
</comment>
<evidence type="ECO:0000256" key="1">
    <source>
        <dbReference type="ARBA" id="ARBA00004651"/>
    </source>
</evidence>
<feature type="transmembrane region" description="Helical" evidence="8">
    <location>
        <begin position="104"/>
        <end position="121"/>
    </location>
</feature>
<organism evidence="9 10">
    <name type="scientific">Stutzerimonas stutzeri RCH2</name>
    <dbReference type="NCBI Taxonomy" id="644801"/>
    <lineage>
        <taxon>Bacteria</taxon>
        <taxon>Pseudomonadati</taxon>
        <taxon>Pseudomonadota</taxon>
        <taxon>Gammaproteobacteria</taxon>
        <taxon>Pseudomonadales</taxon>
        <taxon>Pseudomonadaceae</taxon>
        <taxon>Stutzerimonas</taxon>
    </lineage>
</organism>
<evidence type="ECO:0000256" key="2">
    <source>
        <dbReference type="ARBA" id="ARBA00010735"/>
    </source>
</evidence>
<dbReference type="Pfam" id="PF03591">
    <property type="entry name" value="AzlC"/>
    <property type="match status" value="1"/>
</dbReference>
<keyword evidence="7 8" id="KW-0472">Membrane</keyword>
<dbReference type="EMBL" id="CP003071">
    <property type="protein sequence ID" value="AGA86951.1"/>
    <property type="molecule type" value="Genomic_DNA"/>
</dbReference>
<comment type="subcellular location">
    <subcellularLocation>
        <location evidence="1">Cell membrane</location>
        <topology evidence="1">Multi-pass membrane protein</topology>
    </subcellularLocation>
</comment>
<evidence type="ECO:0000256" key="8">
    <source>
        <dbReference type="SAM" id="Phobius"/>
    </source>
</evidence>